<reference evidence="2" key="1">
    <citation type="submission" date="2018-06" db="EMBL/GenBank/DDBJ databases">
        <authorList>
            <person name="Zhirakovskaya E."/>
        </authorList>
    </citation>
    <scope>NUCLEOTIDE SEQUENCE</scope>
</reference>
<gene>
    <name evidence="2" type="ORF">MNBD_BACTEROID07-1739</name>
</gene>
<organism evidence="2">
    <name type="scientific">hydrothermal vent metagenome</name>
    <dbReference type="NCBI Taxonomy" id="652676"/>
    <lineage>
        <taxon>unclassified sequences</taxon>
        <taxon>metagenomes</taxon>
        <taxon>ecological metagenomes</taxon>
    </lineage>
</organism>
<dbReference type="AlphaFoldDB" id="A0A3B0UDD2"/>
<dbReference type="InterPro" id="IPR032698">
    <property type="entry name" value="SirB1_N"/>
</dbReference>
<proteinExistence type="predicted"/>
<dbReference type="Pfam" id="PF13369">
    <property type="entry name" value="Transglut_core2"/>
    <property type="match status" value="1"/>
</dbReference>
<sequence>MPDINFTKELAALIQLLDEPDEKVYAAIRTHILTLGTVALPLLEEVENSAFAPKEITRIREIIHTIRVEDVFGKLKDWATRKSHDLLEAWLLISRFHSHEDNDEYIKTTINKIYRDIWVEMNNELTALEKIRVINHVFYNVHKFDALQEKKPVLAPYLPGNVLRMQKGNSLSMALLYLIIVQRLNIPIFGVNLPKHLILAFTNGKTMLKPATDYLEEDVLFYLNPFNKGAVFRKGEIELFIRQLKVKEQERFYLPCENKVVIRRLLQEMELLHKKNHTIIMADAMRHLMTVLD</sequence>
<name>A0A3B0UDD2_9ZZZZ</name>
<accession>A0A3B0UDD2</accession>
<feature type="domain" description="Protein SirB1 N-terminal" evidence="1">
    <location>
        <begin position="106"/>
        <end position="266"/>
    </location>
</feature>
<evidence type="ECO:0000313" key="2">
    <source>
        <dbReference type="EMBL" id="VAW29001.1"/>
    </source>
</evidence>
<dbReference type="EMBL" id="UOET01000307">
    <property type="protein sequence ID" value="VAW29001.1"/>
    <property type="molecule type" value="Genomic_DNA"/>
</dbReference>
<evidence type="ECO:0000259" key="1">
    <source>
        <dbReference type="Pfam" id="PF13369"/>
    </source>
</evidence>
<protein>
    <recommendedName>
        <fullName evidence="1">Protein SirB1 N-terminal domain-containing protein</fullName>
    </recommendedName>
</protein>